<reference evidence="2" key="2">
    <citation type="submission" date="2020-05" db="EMBL/GenBank/DDBJ databases">
        <authorList>
            <person name="Mckenzie S.K."/>
            <person name="Walston R.F."/>
            <person name="Allen J.L."/>
        </authorList>
    </citation>
    <scope>NUCLEOTIDE SEQUENCE</scope>
    <source>
        <strain evidence="2">WasteWater2</strain>
    </source>
</reference>
<accession>A0A8H6G0Q6</accession>
<comment type="caution">
    <text evidence="2">The sequence shown here is derived from an EMBL/GenBank/DDBJ whole genome shotgun (WGS) entry which is preliminary data.</text>
</comment>
<dbReference type="Proteomes" id="UP000578531">
    <property type="component" value="Unassembled WGS sequence"/>
</dbReference>
<dbReference type="EMBL" id="JACCJC010000009">
    <property type="protein sequence ID" value="KAF6238386.1"/>
    <property type="molecule type" value="Genomic_DNA"/>
</dbReference>
<dbReference type="AlphaFoldDB" id="A0A8H6G0Q6"/>
<reference evidence="2 3" key="1">
    <citation type="journal article" date="2020" name="Genomics">
        <title>Complete, high-quality genomes from long-read metagenomic sequencing of two wolf lichen thalli reveals enigmatic genome architecture.</title>
        <authorList>
            <person name="McKenzie S.K."/>
            <person name="Walston R.F."/>
            <person name="Allen J.L."/>
        </authorList>
    </citation>
    <scope>NUCLEOTIDE SEQUENCE [LARGE SCALE GENOMIC DNA]</scope>
    <source>
        <strain evidence="2">WasteWater2</strain>
    </source>
</reference>
<name>A0A8H6G0Q6_9LECA</name>
<dbReference type="RefSeq" id="XP_037167688.1">
    <property type="nucleotide sequence ID" value="XM_037305280.1"/>
</dbReference>
<organism evidence="2 3">
    <name type="scientific">Letharia columbiana</name>
    <dbReference type="NCBI Taxonomy" id="112416"/>
    <lineage>
        <taxon>Eukaryota</taxon>
        <taxon>Fungi</taxon>
        <taxon>Dikarya</taxon>
        <taxon>Ascomycota</taxon>
        <taxon>Pezizomycotina</taxon>
        <taxon>Lecanoromycetes</taxon>
        <taxon>OSLEUM clade</taxon>
        <taxon>Lecanoromycetidae</taxon>
        <taxon>Lecanorales</taxon>
        <taxon>Lecanorineae</taxon>
        <taxon>Parmeliaceae</taxon>
        <taxon>Letharia</taxon>
    </lineage>
</organism>
<evidence type="ECO:0000313" key="1">
    <source>
        <dbReference type="EMBL" id="KAF6231688.1"/>
    </source>
</evidence>
<dbReference type="GeneID" id="59285021"/>
<sequence length="64" mass="6852">MIEDNPSHAGWIMFPERSAGPGAVSGTLSNGRTRHADTKGMCTAAHHLVWLSLRNQGVCCVGNF</sequence>
<gene>
    <name evidence="2" type="ORF">HO173_003353</name>
    <name evidence="1" type="ORF">HO173_009990</name>
</gene>
<evidence type="ECO:0000313" key="2">
    <source>
        <dbReference type="EMBL" id="KAF6238386.1"/>
    </source>
</evidence>
<keyword evidence="3" id="KW-1185">Reference proteome</keyword>
<proteinExistence type="predicted"/>
<protein>
    <submittedName>
        <fullName evidence="2">Uncharacterized protein</fullName>
    </submittedName>
</protein>
<dbReference type="EMBL" id="JACCJC010000054">
    <property type="protein sequence ID" value="KAF6231688.1"/>
    <property type="molecule type" value="Genomic_DNA"/>
</dbReference>
<evidence type="ECO:0000313" key="3">
    <source>
        <dbReference type="Proteomes" id="UP000578531"/>
    </source>
</evidence>